<sequence>MWTKMYQNQWLAPRLNEEQRAMAESPTNQIEPLKGRAEQLNDQKMIGLREQVLEEIAENAKAAAIYSTVPDGKPVPDLRHLRLRVARRPVDGLQAPGLPPPLATPLVNGKNVSLQRKKAKLWAGAVPRLFEGLPAYMSKPKPRCRSARIKPTKRRRLSSPDSPREDILPYSCTGTSDTAVAGDKDATADFELCTGTACQTDEVVCSFMELQAVKGQLRSATPVPNEARKDDAGEDRTLAGEFAGIRWLQGTRDELRNMAVPEAIDEADIEVVLRIIRTAIRPISEKRVPTLLFAATFIALAKKAWTGLTQYSTILKMFREYPGFPWAQVAALLPADWENFRQAVEAVGGDAYYGFRANIGPATATNFLSLGYLAKEMIKKIGG</sequence>
<feature type="region of interest" description="Disordered" evidence="1">
    <location>
        <begin position="141"/>
        <end position="170"/>
    </location>
</feature>
<dbReference type="AlphaFoldDB" id="A0A9D4SRT6"/>
<proteinExistence type="predicted"/>
<keyword evidence="3" id="KW-1185">Reference proteome</keyword>
<accession>A0A9D4SRT6</accession>
<dbReference type="EMBL" id="JABSTV010001253">
    <property type="protein sequence ID" value="KAH7944319.1"/>
    <property type="molecule type" value="Genomic_DNA"/>
</dbReference>
<evidence type="ECO:0000256" key="1">
    <source>
        <dbReference type="SAM" id="MobiDB-lite"/>
    </source>
</evidence>
<dbReference type="Proteomes" id="UP000821837">
    <property type="component" value="Unassembled WGS sequence"/>
</dbReference>
<gene>
    <name evidence="2" type="ORF">HPB52_018264</name>
</gene>
<name>A0A9D4SRT6_RHISA</name>
<evidence type="ECO:0000313" key="3">
    <source>
        <dbReference type="Proteomes" id="UP000821837"/>
    </source>
</evidence>
<organism evidence="2 3">
    <name type="scientific">Rhipicephalus sanguineus</name>
    <name type="common">Brown dog tick</name>
    <name type="synonym">Ixodes sanguineus</name>
    <dbReference type="NCBI Taxonomy" id="34632"/>
    <lineage>
        <taxon>Eukaryota</taxon>
        <taxon>Metazoa</taxon>
        <taxon>Ecdysozoa</taxon>
        <taxon>Arthropoda</taxon>
        <taxon>Chelicerata</taxon>
        <taxon>Arachnida</taxon>
        <taxon>Acari</taxon>
        <taxon>Parasitiformes</taxon>
        <taxon>Ixodida</taxon>
        <taxon>Ixodoidea</taxon>
        <taxon>Ixodidae</taxon>
        <taxon>Rhipicephalinae</taxon>
        <taxon>Rhipicephalus</taxon>
        <taxon>Rhipicephalus</taxon>
    </lineage>
</organism>
<evidence type="ECO:0000313" key="2">
    <source>
        <dbReference type="EMBL" id="KAH7944319.1"/>
    </source>
</evidence>
<protein>
    <submittedName>
        <fullName evidence="2">Uncharacterized protein</fullName>
    </submittedName>
</protein>
<reference evidence="2" key="2">
    <citation type="submission" date="2021-09" db="EMBL/GenBank/DDBJ databases">
        <authorList>
            <person name="Jia N."/>
            <person name="Wang J."/>
            <person name="Shi W."/>
            <person name="Du L."/>
            <person name="Sun Y."/>
            <person name="Zhan W."/>
            <person name="Jiang J."/>
            <person name="Wang Q."/>
            <person name="Zhang B."/>
            <person name="Ji P."/>
            <person name="Sakyi L.B."/>
            <person name="Cui X."/>
            <person name="Yuan T."/>
            <person name="Jiang B."/>
            <person name="Yang W."/>
            <person name="Lam T.T.-Y."/>
            <person name="Chang Q."/>
            <person name="Ding S."/>
            <person name="Wang X."/>
            <person name="Zhu J."/>
            <person name="Ruan X."/>
            <person name="Zhao L."/>
            <person name="Wei J."/>
            <person name="Que T."/>
            <person name="Du C."/>
            <person name="Cheng J."/>
            <person name="Dai P."/>
            <person name="Han X."/>
            <person name="Huang E."/>
            <person name="Gao Y."/>
            <person name="Liu J."/>
            <person name="Shao H."/>
            <person name="Ye R."/>
            <person name="Li L."/>
            <person name="Wei W."/>
            <person name="Wang X."/>
            <person name="Wang C."/>
            <person name="Huo Q."/>
            <person name="Li W."/>
            <person name="Guo W."/>
            <person name="Chen H."/>
            <person name="Chen S."/>
            <person name="Zhou L."/>
            <person name="Zhou L."/>
            <person name="Ni X."/>
            <person name="Tian J."/>
            <person name="Zhou Y."/>
            <person name="Sheng Y."/>
            <person name="Liu T."/>
            <person name="Pan Y."/>
            <person name="Xia L."/>
            <person name="Li J."/>
            <person name="Zhao F."/>
            <person name="Cao W."/>
        </authorList>
    </citation>
    <scope>NUCLEOTIDE SEQUENCE</scope>
    <source>
        <strain evidence="2">Rsan-2018</strain>
        <tissue evidence="2">Larvae</tissue>
    </source>
</reference>
<reference evidence="2" key="1">
    <citation type="journal article" date="2020" name="Cell">
        <title>Large-Scale Comparative Analyses of Tick Genomes Elucidate Their Genetic Diversity and Vector Capacities.</title>
        <authorList>
            <consortium name="Tick Genome and Microbiome Consortium (TIGMIC)"/>
            <person name="Jia N."/>
            <person name="Wang J."/>
            <person name="Shi W."/>
            <person name="Du L."/>
            <person name="Sun Y."/>
            <person name="Zhan W."/>
            <person name="Jiang J.F."/>
            <person name="Wang Q."/>
            <person name="Zhang B."/>
            <person name="Ji P."/>
            <person name="Bell-Sakyi L."/>
            <person name="Cui X.M."/>
            <person name="Yuan T.T."/>
            <person name="Jiang B.G."/>
            <person name="Yang W.F."/>
            <person name="Lam T.T."/>
            <person name="Chang Q.C."/>
            <person name="Ding S.J."/>
            <person name="Wang X.J."/>
            <person name="Zhu J.G."/>
            <person name="Ruan X.D."/>
            <person name="Zhao L."/>
            <person name="Wei J.T."/>
            <person name="Ye R.Z."/>
            <person name="Que T.C."/>
            <person name="Du C.H."/>
            <person name="Zhou Y.H."/>
            <person name="Cheng J.X."/>
            <person name="Dai P.F."/>
            <person name="Guo W.B."/>
            <person name="Han X.H."/>
            <person name="Huang E.J."/>
            <person name="Li L.F."/>
            <person name="Wei W."/>
            <person name="Gao Y.C."/>
            <person name="Liu J.Z."/>
            <person name="Shao H.Z."/>
            <person name="Wang X."/>
            <person name="Wang C.C."/>
            <person name="Yang T.C."/>
            <person name="Huo Q.B."/>
            <person name="Li W."/>
            <person name="Chen H.Y."/>
            <person name="Chen S.E."/>
            <person name="Zhou L.G."/>
            <person name="Ni X.B."/>
            <person name="Tian J.H."/>
            <person name="Sheng Y."/>
            <person name="Liu T."/>
            <person name="Pan Y.S."/>
            <person name="Xia L.Y."/>
            <person name="Li J."/>
            <person name="Zhao F."/>
            <person name="Cao W.C."/>
        </authorList>
    </citation>
    <scope>NUCLEOTIDE SEQUENCE</scope>
    <source>
        <strain evidence="2">Rsan-2018</strain>
    </source>
</reference>
<comment type="caution">
    <text evidence="2">The sequence shown here is derived from an EMBL/GenBank/DDBJ whole genome shotgun (WGS) entry which is preliminary data.</text>
</comment>
<feature type="compositionally biased region" description="Basic residues" evidence="1">
    <location>
        <begin position="141"/>
        <end position="157"/>
    </location>
</feature>